<dbReference type="STRING" id="561176.SAMN04488561_4722"/>
<gene>
    <name evidence="2" type="ORF">SAMN04488561_4722</name>
</gene>
<keyword evidence="3" id="KW-1185">Reference proteome</keyword>
<sequence>MALQGRIPVTHDMVFPHGAMVRGEVTQVDDFDQSTKDNRVQEIDKVTKLRVWQVRVDDLDGEARKGQETITVKILADVCPSLPDPISDKIPYRPVEFTGMTVTPYVDDSRGRPRIAYSFRATGVQAPGSSQSGRREKSSDQQAA</sequence>
<accession>A0A1H5PM32</accession>
<reference evidence="3" key="1">
    <citation type="submission" date="2016-10" db="EMBL/GenBank/DDBJ databases">
        <authorList>
            <person name="Varghese N."/>
            <person name="Submissions S."/>
        </authorList>
    </citation>
    <scope>NUCLEOTIDE SEQUENCE [LARGE SCALE GENOMIC DNA]</scope>
    <source>
        <strain evidence="3">DSM 45237</strain>
    </source>
</reference>
<organism evidence="2 3">
    <name type="scientific">Jiangella alba</name>
    <dbReference type="NCBI Taxonomy" id="561176"/>
    <lineage>
        <taxon>Bacteria</taxon>
        <taxon>Bacillati</taxon>
        <taxon>Actinomycetota</taxon>
        <taxon>Actinomycetes</taxon>
        <taxon>Jiangellales</taxon>
        <taxon>Jiangellaceae</taxon>
        <taxon>Jiangella</taxon>
    </lineage>
</organism>
<dbReference type="RefSeq" id="WP_069109389.1">
    <property type="nucleotide sequence ID" value="NZ_FNUC01000004.1"/>
</dbReference>
<protein>
    <recommendedName>
        <fullName evidence="4">Plasmid replication, integration and excision activator</fullName>
    </recommendedName>
</protein>
<feature type="compositionally biased region" description="Basic and acidic residues" evidence="1">
    <location>
        <begin position="133"/>
        <end position="144"/>
    </location>
</feature>
<dbReference type="AlphaFoldDB" id="A0A1H5PM32"/>
<proteinExistence type="predicted"/>
<evidence type="ECO:0008006" key="4">
    <source>
        <dbReference type="Google" id="ProtNLM"/>
    </source>
</evidence>
<dbReference type="Proteomes" id="UP000181980">
    <property type="component" value="Unassembled WGS sequence"/>
</dbReference>
<evidence type="ECO:0000256" key="1">
    <source>
        <dbReference type="SAM" id="MobiDB-lite"/>
    </source>
</evidence>
<dbReference type="EMBL" id="FNUC01000004">
    <property type="protein sequence ID" value="SEF14749.1"/>
    <property type="molecule type" value="Genomic_DNA"/>
</dbReference>
<feature type="region of interest" description="Disordered" evidence="1">
    <location>
        <begin position="120"/>
        <end position="144"/>
    </location>
</feature>
<evidence type="ECO:0000313" key="2">
    <source>
        <dbReference type="EMBL" id="SEF14749.1"/>
    </source>
</evidence>
<name>A0A1H5PM32_9ACTN</name>
<dbReference type="OrthoDB" id="4299905at2"/>
<evidence type="ECO:0000313" key="3">
    <source>
        <dbReference type="Proteomes" id="UP000181980"/>
    </source>
</evidence>